<dbReference type="RefSeq" id="WP_118889199.1">
    <property type="nucleotide sequence ID" value="NZ_PHUT01000005.1"/>
</dbReference>
<evidence type="ECO:0000256" key="2">
    <source>
        <dbReference type="ARBA" id="ARBA00022679"/>
    </source>
</evidence>
<reference evidence="3 4" key="1">
    <citation type="journal article" date="2007" name="Int. J. Syst. Evol. Microbiol.">
        <title>Oceanobacillus profundus sp. nov., isolated from a deep-sea sediment core.</title>
        <authorList>
            <person name="Kim Y.G."/>
            <person name="Choi D.H."/>
            <person name="Hyun S."/>
            <person name="Cho B.C."/>
        </authorList>
    </citation>
    <scope>NUCLEOTIDE SEQUENCE [LARGE SCALE GENOMIC DNA]</scope>
    <source>
        <strain evidence="3 4">DSM 18246</strain>
    </source>
</reference>
<evidence type="ECO:0008006" key="5">
    <source>
        <dbReference type="Google" id="ProtNLM"/>
    </source>
</evidence>
<protein>
    <recommendedName>
        <fullName evidence="5">Lipopolysaccharide heptosyltransferase family protein</fullName>
    </recommendedName>
</protein>
<evidence type="ECO:0000256" key="1">
    <source>
        <dbReference type="ARBA" id="ARBA00022676"/>
    </source>
</evidence>
<dbReference type="PANTHER" id="PTHR30160">
    <property type="entry name" value="TETRAACYLDISACCHARIDE 4'-KINASE-RELATED"/>
    <property type="match status" value="1"/>
</dbReference>
<comment type="caution">
    <text evidence="3">The sequence shown here is derived from an EMBL/GenBank/DDBJ whole genome shotgun (WGS) entry which is preliminary data.</text>
</comment>
<name>A0A417YI52_9BACI</name>
<dbReference type="PANTHER" id="PTHR30160:SF22">
    <property type="entry name" value="LIPOPOLYSACCHARIDE CORE BIOSYNTHESIS PROTEIN"/>
    <property type="match status" value="1"/>
</dbReference>
<sequence length="461" mass="53032">MDLFREKVKQNRSLLKSRGNKYVFLIEKEYISDAISMLEIYSKSIIIFEGNCTIQLSKIFHDLEIILLDKSDMPTKIEHLLRENNTDSGCNKNLLENPCSILIEINPKVDSFLLNDRLINTLYNSDFFYSYTIFPSKHTIYPVFLPTRNDYQYTKEKQPVKIKAVLLDWFFGNGDVAIIYKQLKKFIQLEEKNCRVDIITRGKPLKLLQDLFPECRIYTHFDSYYIYEFLTKSNFYSDVHFINTRLDHPPHLHLLDVATKSLGFSEPVSPFISKELYPLLPTEIEDQLMYLKCKGSSVVGIQLDNGDGQRSWDGEHINKLVRICKENHITLINLTPSPHISNEFVDLDVSLLPISKLFTVISKLDAVVSIDSVCGHIAGVVGTPSITIWGKDKPLASPQNPFVSFRVLSQNYSLCPTSNEINDIPSELVFKHLIRLLESEFSSPERITIDQTISGYNIEEI</sequence>
<evidence type="ECO:0000313" key="3">
    <source>
        <dbReference type="EMBL" id="RHW32562.1"/>
    </source>
</evidence>
<evidence type="ECO:0000313" key="4">
    <source>
        <dbReference type="Proteomes" id="UP000285456"/>
    </source>
</evidence>
<dbReference type="GO" id="GO:0005829">
    <property type="term" value="C:cytosol"/>
    <property type="evidence" value="ECO:0007669"/>
    <property type="project" value="TreeGrafter"/>
</dbReference>
<keyword evidence="1" id="KW-0328">Glycosyltransferase</keyword>
<organism evidence="3 4">
    <name type="scientific">Oceanobacillus profundus</name>
    <dbReference type="NCBI Taxonomy" id="372463"/>
    <lineage>
        <taxon>Bacteria</taxon>
        <taxon>Bacillati</taxon>
        <taxon>Bacillota</taxon>
        <taxon>Bacilli</taxon>
        <taxon>Bacillales</taxon>
        <taxon>Bacillaceae</taxon>
        <taxon>Oceanobacillus</taxon>
    </lineage>
</organism>
<dbReference type="InterPro" id="IPR002201">
    <property type="entry name" value="Glyco_trans_9"/>
</dbReference>
<dbReference type="SUPFAM" id="SSF53756">
    <property type="entry name" value="UDP-Glycosyltransferase/glycogen phosphorylase"/>
    <property type="match status" value="1"/>
</dbReference>
<dbReference type="Proteomes" id="UP000285456">
    <property type="component" value="Unassembled WGS sequence"/>
</dbReference>
<dbReference type="Gene3D" id="3.40.50.2000">
    <property type="entry name" value="Glycogen Phosphorylase B"/>
    <property type="match status" value="1"/>
</dbReference>
<accession>A0A417YI52</accession>
<dbReference type="EMBL" id="QWEH01000005">
    <property type="protein sequence ID" value="RHW32562.1"/>
    <property type="molecule type" value="Genomic_DNA"/>
</dbReference>
<dbReference type="GO" id="GO:0008713">
    <property type="term" value="F:ADP-heptose-lipopolysaccharide heptosyltransferase activity"/>
    <property type="evidence" value="ECO:0007669"/>
    <property type="project" value="TreeGrafter"/>
</dbReference>
<dbReference type="AlphaFoldDB" id="A0A417YI52"/>
<dbReference type="OrthoDB" id="2603211at2"/>
<proteinExistence type="predicted"/>
<dbReference type="GO" id="GO:0009244">
    <property type="term" value="P:lipopolysaccharide core region biosynthetic process"/>
    <property type="evidence" value="ECO:0007669"/>
    <property type="project" value="TreeGrafter"/>
</dbReference>
<gene>
    <name evidence="3" type="ORF">D1B32_09530</name>
</gene>
<keyword evidence="2" id="KW-0808">Transferase</keyword>
<keyword evidence="4" id="KW-1185">Reference proteome</keyword>
<dbReference type="InterPro" id="IPR051199">
    <property type="entry name" value="LPS_LOS_Heptosyltrfase"/>
</dbReference>
<dbReference type="Pfam" id="PF01075">
    <property type="entry name" value="Glyco_transf_9"/>
    <property type="match status" value="1"/>
</dbReference>